<protein>
    <recommendedName>
        <fullName evidence="6">Transmembrane protein</fullName>
    </recommendedName>
</protein>
<evidence type="ECO:0008006" key="6">
    <source>
        <dbReference type="Google" id="ProtNLM"/>
    </source>
</evidence>
<feature type="transmembrane region" description="Helical" evidence="3">
    <location>
        <begin position="735"/>
        <end position="755"/>
    </location>
</feature>
<feature type="transmembrane region" description="Helical" evidence="3">
    <location>
        <begin position="679"/>
        <end position="705"/>
    </location>
</feature>
<dbReference type="GO" id="GO:0006506">
    <property type="term" value="P:GPI anchor biosynthetic process"/>
    <property type="evidence" value="ECO:0007669"/>
    <property type="project" value="InterPro"/>
</dbReference>
<dbReference type="GO" id="GO:0051377">
    <property type="term" value="F:mannose-ethanolamine phosphotransferase activity"/>
    <property type="evidence" value="ECO:0007669"/>
    <property type="project" value="TreeGrafter"/>
</dbReference>
<dbReference type="EMBL" id="LDAU01000018">
    <property type="protein sequence ID" value="KRX10860.1"/>
    <property type="molecule type" value="Genomic_DNA"/>
</dbReference>
<feature type="transmembrane region" description="Helical" evidence="3">
    <location>
        <begin position="521"/>
        <end position="543"/>
    </location>
</feature>
<feature type="coiled-coil region" evidence="1">
    <location>
        <begin position="850"/>
        <end position="877"/>
    </location>
</feature>
<feature type="transmembrane region" description="Helical" evidence="3">
    <location>
        <begin position="573"/>
        <end position="592"/>
    </location>
</feature>
<feature type="transmembrane region" description="Helical" evidence="3">
    <location>
        <begin position="470"/>
        <end position="500"/>
    </location>
</feature>
<evidence type="ECO:0000313" key="4">
    <source>
        <dbReference type="EMBL" id="KRX10860.1"/>
    </source>
</evidence>
<dbReference type="OrthoDB" id="272139at2759"/>
<reference evidence="4 5" key="1">
    <citation type="journal article" date="2015" name="Sci. Rep.">
        <title>Genome of the facultative scuticociliatosis pathogen Pseudocohnilembus persalinus provides insight into its virulence through horizontal gene transfer.</title>
        <authorList>
            <person name="Xiong J."/>
            <person name="Wang G."/>
            <person name="Cheng J."/>
            <person name="Tian M."/>
            <person name="Pan X."/>
            <person name="Warren A."/>
            <person name="Jiang C."/>
            <person name="Yuan D."/>
            <person name="Miao W."/>
        </authorList>
    </citation>
    <scope>NUCLEOTIDE SEQUENCE [LARGE SCALE GENOMIC DNA]</scope>
    <source>
        <strain evidence="4">36N120E</strain>
    </source>
</reference>
<keyword evidence="1" id="KW-0175">Coiled coil</keyword>
<sequence length="877" mass="103022">MDRKKEKQLMKKLEGVYILQAISLLLVFYGLFYYYNEVYYISSQENPLLHIHNPENSQKDIQENQKNNLKSNNYNSQNKQIQQQQEDDNDLDSQFIDSDQKLEDIWNFQQYKHVYLFFVKADSNKLDENDDYNDINFNCEFEQDDEQTIQCKKTIYLDYEPLCFPEQKISAITTGSYPNILDHLYTHSLEPKDSVIEQLQIHKKKSIIFGKSQPWLELFPFHFSQTNQTSQKQILQLLEHVIGNDISLAIGEYEEKNQLIQDISDLVENLNHSKSTLLLIHEEPPCSIYNNRKSKLIAYSTYGFLDILSEKTKKQLPNPKQIDLASTLSLVMGLPIPYENFGNPIIDLYSQNMKTIFQYKSYDIQNVFHILYNQFLTLKTTVHYLTSLYNQFPFNFDYSKLKQIADTTQKFVSEFQDLQKDLEKFELQENIKEDIYKIKKSEFVQKIEKQIVLSSKLNKQARLMIEHSNYGAFLILLFGLFGFASTFGIFAMIMTTFANIRTFLKNSGIAARLNYVVEGEFLTQIFIGYSIIQVIVSLLSNDIQQNQKINFILSITLSCSSFYLMGQKQIFEILYAKYVGGILMGIIIYYFLLKIHKINNNNKNQQYLSQYISIFYYILTLNVGISEFFYTSNYKEKLQYLVIILAFFGLGLYSYLFRVDGILGSRELSSLEFTKNTHTLLQLIMNLAQISIAPTIVAFILPIWIKVINTGQIKSSTIFDSQDEKYQKLSRFASIFLMGALFTLRLSFYILTIIIKDFQAGTEFSTYRILKEGFIFEAITQLEFLEGLSIICYQSRYFQSGYLKDQQQSGIITQETELTYNQQERQQIIKEYQEDDDEFYKVDEKEDILLNQNQKQMQIDRERLQQIKNQNIDLEQL</sequence>
<name>A0A0V0R8M9_PSEPJ</name>
<feature type="compositionally biased region" description="Low complexity" evidence="2">
    <location>
        <begin position="68"/>
        <end position="84"/>
    </location>
</feature>
<keyword evidence="3" id="KW-0812">Transmembrane</keyword>
<accession>A0A0V0R8M9</accession>
<dbReference type="InterPro" id="IPR039524">
    <property type="entry name" value="PIGO/GPI13"/>
</dbReference>
<evidence type="ECO:0000313" key="5">
    <source>
        <dbReference type="Proteomes" id="UP000054937"/>
    </source>
</evidence>
<evidence type="ECO:0000256" key="2">
    <source>
        <dbReference type="SAM" id="MobiDB-lite"/>
    </source>
</evidence>
<dbReference type="Proteomes" id="UP000054937">
    <property type="component" value="Unassembled WGS sequence"/>
</dbReference>
<feature type="transmembrane region" description="Helical" evidence="3">
    <location>
        <begin position="612"/>
        <end position="631"/>
    </location>
</feature>
<keyword evidence="3" id="KW-1133">Transmembrane helix</keyword>
<evidence type="ECO:0000256" key="1">
    <source>
        <dbReference type="SAM" id="Coils"/>
    </source>
</evidence>
<dbReference type="AlphaFoldDB" id="A0A0V0R8M9"/>
<proteinExistence type="predicted"/>
<evidence type="ECO:0000256" key="3">
    <source>
        <dbReference type="SAM" id="Phobius"/>
    </source>
</evidence>
<organism evidence="4 5">
    <name type="scientific">Pseudocohnilembus persalinus</name>
    <name type="common">Ciliate</name>
    <dbReference type="NCBI Taxonomy" id="266149"/>
    <lineage>
        <taxon>Eukaryota</taxon>
        <taxon>Sar</taxon>
        <taxon>Alveolata</taxon>
        <taxon>Ciliophora</taxon>
        <taxon>Intramacronucleata</taxon>
        <taxon>Oligohymenophorea</taxon>
        <taxon>Scuticociliatia</taxon>
        <taxon>Philasterida</taxon>
        <taxon>Pseudocohnilembidae</taxon>
        <taxon>Pseudocohnilembus</taxon>
    </lineage>
</organism>
<feature type="region of interest" description="Disordered" evidence="2">
    <location>
        <begin position="68"/>
        <end position="90"/>
    </location>
</feature>
<feature type="transmembrane region" description="Helical" evidence="3">
    <location>
        <begin position="549"/>
        <end position="566"/>
    </location>
</feature>
<dbReference type="PANTHER" id="PTHR23071">
    <property type="entry name" value="PHOSPHATIDYLINOSITOL GLYCAN"/>
    <property type="match status" value="1"/>
</dbReference>
<gene>
    <name evidence="4" type="ORF">PPERSA_12211</name>
</gene>
<keyword evidence="5" id="KW-1185">Reference proteome</keyword>
<dbReference type="InParanoid" id="A0A0V0R8M9"/>
<feature type="transmembrane region" description="Helical" evidence="3">
    <location>
        <begin position="638"/>
        <end position="659"/>
    </location>
</feature>
<comment type="caution">
    <text evidence="4">The sequence shown here is derived from an EMBL/GenBank/DDBJ whole genome shotgun (WGS) entry which is preliminary data.</text>
</comment>
<dbReference type="GO" id="GO:0005789">
    <property type="term" value="C:endoplasmic reticulum membrane"/>
    <property type="evidence" value="ECO:0007669"/>
    <property type="project" value="TreeGrafter"/>
</dbReference>
<keyword evidence="3" id="KW-0472">Membrane</keyword>
<dbReference type="PANTHER" id="PTHR23071:SF1">
    <property type="entry name" value="GPI ETHANOLAMINE PHOSPHATE TRANSFERASE 3"/>
    <property type="match status" value="1"/>
</dbReference>
<feature type="transmembrane region" description="Helical" evidence="3">
    <location>
        <begin position="16"/>
        <end position="35"/>
    </location>
</feature>